<evidence type="ECO:0000313" key="1">
    <source>
        <dbReference type="EMBL" id="SQI39909.1"/>
    </source>
</evidence>
<gene>
    <name evidence="1" type="ORF">NCTC12961_02985</name>
</gene>
<accession>A0A2X4UMX9</accession>
<dbReference type="AlphaFoldDB" id="A0A2X4UMX9"/>
<dbReference type="Proteomes" id="UP000248897">
    <property type="component" value="Chromosome 1"/>
</dbReference>
<name>A0A2X4UMX9_SERPL</name>
<proteinExistence type="predicted"/>
<reference evidence="1 2" key="1">
    <citation type="submission" date="2018-06" db="EMBL/GenBank/DDBJ databases">
        <authorList>
            <consortium name="Pathogen Informatics"/>
            <person name="Doyle S."/>
        </authorList>
    </citation>
    <scope>NUCLEOTIDE SEQUENCE [LARGE SCALE GENOMIC DNA]</scope>
    <source>
        <strain evidence="1 2">NCTC12961</strain>
    </source>
</reference>
<protein>
    <submittedName>
        <fullName evidence="1">Uncharacterized protein</fullName>
    </submittedName>
</protein>
<evidence type="ECO:0000313" key="2">
    <source>
        <dbReference type="Proteomes" id="UP000248897"/>
    </source>
</evidence>
<dbReference type="EMBL" id="LS483469">
    <property type="protein sequence ID" value="SQI39909.1"/>
    <property type="molecule type" value="Genomic_DNA"/>
</dbReference>
<organism evidence="1 2">
    <name type="scientific">Serratia plymuthica</name>
    <dbReference type="NCBI Taxonomy" id="82996"/>
    <lineage>
        <taxon>Bacteria</taxon>
        <taxon>Pseudomonadati</taxon>
        <taxon>Pseudomonadota</taxon>
        <taxon>Gammaproteobacteria</taxon>
        <taxon>Enterobacterales</taxon>
        <taxon>Yersiniaceae</taxon>
        <taxon>Serratia</taxon>
    </lineage>
</organism>
<sequence>MIGQRDLRLYHKGMLRFRQFDNGAVATDNAVALQPAYPFLAGASGQVDLLGELLIGNAAIPAQYFKDFFVDSIKPGFLFHR</sequence>